<dbReference type="RefSeq" id="XP_003138119.1">
    <property type="nucleotide sequence ID" value="XM_003138071.1"/>
</dbReference>
<dbReference type="KEGG" id="loa:LOAG_02534"/>
<evidence type="ECO:0000313" key="1">
    <source>
        <dbReference type="EMBL" id="EFO25954.1"/>
    </source>
</evidence>
<accession>A0A1S0U6A2</accession>
<dbReference type="GeneID" id="9939919"/>
<dbReference type="EMBL" id="JH712214">
    <property type="protein sequence ID" value="EFO25954.1"/>
    <property type="molecule type" value="Genomic_DNA"/>
</dbReference>
<organism evidence="1">
    <name type="scientific">Loa loa</name>
    <name type="common">Eye worm</name>
    <name type="synonym">Filaria loa</name>
    <dbReference type="NCBI Taxonomy" id="7209"/>
    <lineage>
        <taxon>Eukaryota</taxon>
        <taxon>Metazoa</taxon>
        <taxon>Ecdysozoa</taxon>
        <taxon>Nematoda</taxon>
        <taxon>Chromadorea</taxon>
        <taxon>Rhabditida</taxon>
        <taxon>Spirurina</taxon>
        <taxon>Spiruromorpha</taxon>
        <taxon>Filarioidea</taxon>
        <taxon>Onchocercidae</taxon>
        <taxon>Loa</taxon>
    </lineage>
</organism>
<protein>
    <submittedName>
        <fullName evidence="1">Uncharacterized protein</fullName>
    </submittedName>
</protein>
<sequence length="86" mass="8855">MKVQNFDEFNCSTAQISSLIFDSVVPCSNDIGVIGHCPNSSTMYKTLAGVGADVGAGAGVDVGTGAVCAYSIGCETFTTVVLVQQW</sequence>
<name>A0A1S0U6A2_LOALO</name>
<gene>
    <name evidence="1" type="ORF">LOAG_02534</name>
</gene>
<dbReference type="AlphaFoldDB" id="A0A1S0U6A2"/>
<reference evidence="1" key="1">
    <citation type="submission" date="2012-04" db="EMBL/GenBank/DDBJ databases">
        <title>The Genome Sequence of Loa loa.</title>
        <authorList>
            <consortium name="The Broad Institute Genome Sequencing Platform"/>
            <consortium name="Broad Institute Genome Sequencing Center for Infectious Disease"/>
            <person name="Nutman T.B."/>
            <person name="Fink D.L."/>
            <person name="Russ C."/>
            <person name="Young S."/>
            <person name="Zeng Q."/>
            <person name="Gargeya S."/>
            <person name="Alvarado L."/>
            <person name="Berlin A."/>
            <person name="Chapman S.B."/>
            <person name="Chen Z."/>
            <person name="Freedman E."/>
            <person name="Gellesch M."/>
            <person name="Goldberg J."/>
            <person name="Griggs A."/>
            <person name="Gujja S."/>
            <person name="Heilman E.R."/>
            <person name="Heiman D."/>
            <person name="Howarth C."/>
            <person name="Mehta T."/>
            <person name="Neiman D."/>
            <person name="Pearson M."/>
            <person name="Roberts A."/>
            <person name="Saif S."/>
            <person name="Shea T."/>
            <person name="Shenoy N."/>
            <person name="Sisk P."/>
            <person name="Stolte C."/>
            <person name="Sykes S."/>
            <person name="White J."/>
            <person name="Yandava C."/>
            <person name="Haas B."/>
            <person name="Henn M.R."/>
            <person name="Nusbaum C."/>
            <person name="Birren B."/>
        </authorList>
    </citation>
    <scope>NUCLEOTIDE SEQUENCE [LARGE SCALE GENOMIC DNA]</scope>
</reference>
<dbReference type="InParanoid" id="A0A1S0U6A2"/>
<dbReference type="CTD" id="9939919"/>
<proteinExistence type="predicted"/>